<dbReference type="Pfam" id="PF09388">
    <property type="entry name" value="SpoOE-like"/>
    <property type="match status" value="1"/>
</dbReference>
<dbReference type="SUPFAM" id="SSF140500">
    <property type="entry name" value="BAS1536-like"/>
    <property type="match status" value="1"/>
</dbReference>
<sequence length="54" mass="6362">MKRELRQKSLLILISIKRKDMYKKAKNLGFTHPIVVACSQELDQLLNKYQDKVS</sequence>
<dbReference type="Proteomes" id="UP000640786">
    <property type="component" value="Unassembled WGS sequence"/>
</dbReference>
<dbReference type="InterPro" id="IPR018540">
    <property type="entry name" value="Spo0E-like"/>
</dbReference>
<proteinExistence type="predicted"/>
<dbReference type="EMBL" id="JACSQO010000004">
    <property type="protein sequence ID" value="MBD7944605.1"/>
    <property type="molecule type" value="Genomic_DNA"/>
</dbReference>
<evidence type="ECO:0000313" key="2">
    <source>
        <dbReference type="Proteomes" id="UP000640786"/>
    </source>
</evidence>
<protein>
    <submittedName>
        <fullName evidence="1">Aspartyl-phosphate phosphatase Spo0E family protein</fullName>
    </submittedName>
</protein>
<dbReference type="InterPro" id="IPR036638">
    <property type="entry name" value="HLH_DNA-bd_sf"/>
</dbReference>
<comment type="caution">
    <text evidence="1">The sequence shown here is derived from an EMBL/GenBank/DDBJ whole genome shotgun (WGS) entry which is preliminary data.</text>
</comment>
<name>A0ABR8RA35_9BACI</name>
<evidence type="ECO:0000313" key="1">
    <source>
        <dbReference type="EMBL" id="MBD7944605.1"/>
    </source>
</evidence>
<organism evidence="1 2">
    <name type="scientific">Psychrobacillus faecigallinarum</name>
    <dbReference type="NCBI Taxonomy" id="2762235"/>
    <lineage>
        <taxon>Bacteria</taxon>
        <taxon>Bacillati</taxon>
        <taxon>Bacillota</taxon>
        <taxon>Bacilli</taxon>
        <taxon>Bacillales</taxon>
        <taxon>Bacillaceae</taxon>
        <taxon>Psychrobacillus</taxon>
    </lineage>
</organism>
<keyword evidence="2" id="KW-1185">Reference proteome</keyword>
<accession>A0ABR8RA35</accession>
<dbReference type="RefSeq" id="WP_144536167.1">
    <property type="nucleotide sequence ID" value="NZ_JACSQO010000004.1"/>
</dbReference>
<dbReference type="InterPro" id="IPR037208">
    <property type="entry name" value="Spo0E-like_sf"/>
</dbReference>
<dbReference type="Gene3D" id="4.10.280.10">
    <property type="entry name" value="Helix-loop-helix DNA-binding domain"/>
    <property type="match status" value="1"/>
</dbReference>
<reference evidence="1 2" key="1">
    <citation type="submission" date="2020-08" db="EMBL/GenBank/DDBJ databases">
        <title>A Genomic Blueprint of the Chicken Gut Microbiome.</title>
        <authorList>
            <person name="Gilroy R."/>
            <person name="Ravi A."/>
            <person name="Getino M."/>
            <person name="Pursley I."/>
            <person name="Horton D.L."/>
            <person name="Alikhan N.-F."/>
            <person name="Baker D."/>
            <person name="Gharbi K."/>
            <person name="Hall N."/>
            <person name="Watson M."/>
            <person name="Adriaenssens E.M."/>
            <person name="Foster-Nyarko E."/>
            <person name="Jarju S."/>
            <person name="Secka A."/>
            <person name="Antonio M."/>
            <person name="Oren A."/>
            <person name="Chaudhuri R."/>
            <person name="La Ragione R.M."/>
            <person name="Hildebrand F."/>
            <person name="Pallen M.J."/>
        </authorList>
    </citation>
    <scope>NUCLEOTIDE SEQUENCE [LARGE SCALE GENOMIC DNA]</scope>
    <source>
        <strain evidence="1 2">Sa2BUA9</strain>
    </source>
</reference>
<gene>
    <name evidence="1" type="ORF">H9650_10800</name>
</gene>